<evidence type="ECO:0000313" key="7">
    <source>
        <dbReference type="EMBL" id="CAK5283967.1"/>
    </source>
</evidence>
<keyword evidence="5" id="KW-0472">Membrane</keyword>
<dbReference type="InterPro" id="IPR003889">
    <property type="entry name" value="FYrich_C"/>
</dbReference>
<feature type="coiled-coil region" evidence="3">
    <location>
        <begin position="334"/>
        <end position="382"/>
    </location>
</feature>
<dbReference type="PROSITE" id="PS51543">
    <property type="entry name" value="FYRC"/>
    <property type="match status" value="1"/>
</dbReference>
<sequence>MSASALDASSRSRPITFNEASELHVYDTLVLASSWLNTFAFAFEIALFGYYFSRWRLLALYRFGLIVLLVNDTLATLCIYVNTYESLVTSEENPIVISTFLVSTGLSALVEQSILVHRYWKFSKHTLFCALLMLLSGAHFLLSIVSAAYPLHSRQQVHLTTMAAIVCSVVDILIAFSTVWTLSGISPVWRSTQAMIRAICLNALASGAVVAVVTLLAMVSDLLKETEKASAFGIFFQVMGRVYSLTILVNFIQRRRGMGVSQNTGSDAEADEPSTHANLHSIQFTTLPGTSAQAPSVRSVPTPDDTLDKRPGSRQDFRTAGSDQATAAPIHERYELLRRQFLELEEKNKEMSTELERTGEQSHKMEEERNALLERISELENQPGFAATVGEVEGSETAPLMLSSAGTRLPIRPAESPQDGGSSSETGRKRSRDSDELIALAPDAKVPRTETGAVSAEGAAPPALPTPASSEPAAIDAAPRQVLNPYFSYLGGAAPPPPPFPYPPYPFYIGAMPYLAQPPPAAFTPVPPPSPQRAPIPAPAAFPSARQTHAAKPKRLKAHTVTSKSYSIPVVPRDKLGKPLLPLNVGIMRVLRLGDVCMREHFHTERYIFPVGYEVTRRYLSTVDPHAEVVYHCSILDGGDGPKFQIIPSDAPERPVISGTATGAWSGIVKTANALRRRQHSNSVSGPDFFGLGQNTIKHLIQELPNSDRLRDYVWQHFVEGGPLGGRHAAVVPALPEEYESVVGRIGAAGSASAQAMLAPPNEEDRQEKRSYYPPHILSQTPNPPPSASRGASHYLPRTVQPSDTFPVAAPSFSAPDPS</sequence>
<dbReference type="InterPro" id="IPR040092">
    <property type="entry name" value="TBRG1"/>
</dbReference>
<dbReference type="Proteomes" id="UP001295794">
    <property type="component" value="Unassembled WGS sequence"/>
</dbReference>
<gene>
    <name evidence="7" type="ORF">MYCIT1_LOCUS36904</name>
</gene>
<feature type="domain" description="DUF6534" evidence="6">
    <location>
        <begin position="169"/>
        <end position="255"/>
    </location>
</feature>
<dbReference type="Gene3D" id="3.30.160.360">
    <property type="match status" value="1"/>
</dbReference>
<dbReference type="Pfam" id="PF05964">
    <property type="entry name" value="FYRN"/>
    <property type="match status" value="1"/>
</dbReference>
<keyword evidence="5" id="KW-1133">Transmembrane helix</keyword>
<dbReference type="InterPro" id="IPR003888">
    <property type="entry name" value="FYrich_N"/>
</dbReference>
<feature type="transmembrane region" description="Helical" evidence="5">
    <location>
        <begin position="194"/>
        <end position="219"/>
    </location>
</feature>
<dbReference type="GO" id="GO:0005634">
    <property type="term" value="C:nucleus"/>
    <property type="evidence" value="ECO:0007669"/>
    <property type="project" value="UniProtKB-SubCell"/>
</dbReference>
<feature type="region of interest" description="Disordered" evidence="4">
    <location>
        <begin position="407"/>
        <end position="472"/>
    </location>
</feature>
<evidence type="ECO:0000256" key="1">
    <source>
        <dbReference type="ARBA" id="ARBA00004123"/>
    </source>
</evidence>
<feature type="transmembrane region" description="Helical" evidence="5">
    <location>
        <begin position="95"/>
        <end position="115"/>
    </location>
</feature>
<feature type="transmembrane region" description="Helical" evidence="5">
    <location>
        <begin position="59"/>
        <end position="83"/>
    </location>
</feature>
<evidence type="ECO:0000256" key="4">
    <source>
        <dbReference type="SAM" id="MobiDB-lite"/>
    </source>
</evidence>
<feature type="transmembrane region" description="Helical" evidence="5">
    <location>
        <begin position="127"/>
        <end position="149"/>
    </location>
</feature>
<evidence type="ECO:0000313" key="8">
    <source>
        <dbReference type="Proteomes" id="UP001295794"/>
    </source>
</evidence>
<dbReference type="AlphaFoldDB" id="A0AAD2I0R7"/>
<dbReference type="EMBL" id="CAVNYO010000478">
    <property type="protein sequence ID" value="CAK5283967.1"/>
    <property type="molecule type" value="Genomic_DNA"/>
</dbReference>
<keyword evidence="3" id="KW-0175">Coiled coil</keyword>
<keyword evidence="8" id="KW-1185">Reference proteome</keyword>
<dbReference type="PROSITE" id="PS51542">
    <property type="entry name" value="FYRN"/>
    <property type="match status" value="1"/>
</dbReference>
<feature type="transmembrane region" description="Helical" evidence="5">
    <location>
        <begin position="231"/>
        <end position="252"/>
    </location>
</feature>
<name>A0AAD2I0R7_9AGAR</name>
<evidence type="ECO:0000256" key="3">
    <source>
        <dbReference type="SAM" id="Coils"/>
    </source>
</evidence>
<dbReference type="GO" id="GO:0051726">
    <property type="term" value="P:regulation of cell cycle"/>
    <property type="evidence" value="ECO:0007669"/>
    <property type="project" value="TreeGrafter"/>
</dbReference>
<dbReference type="PANTHER" id="PTHR22715">
    <property type="entry name" value="TRANSFORMING GROWTH FACTOR BETA REGULATED GENE 1"/>
    <property type="match status" value="1"/>
</dbReference>
<dbReference type="Pfam" id="PF05965">
    <property type="entry name" value="FYRC"/>
    <property type="match status" value="1"/>
</dbReference>
<feature type="compositionally biased region" description="Basic and acidic residues" evidence="4">
    <location>
        <begin position="306"/>
        <end position="317"/>
    </location>
</feature>
<comment type="caution">
    <text evidence="7">The sequence shown here is derived from an EMBL/GenBank/DDBJ whole genome shotgun (WGS) entry which is preliminary data.</text>
</comment>
<proteinExistence type="predicted"/>
<organism evidence="7 8">
    <name type="scientific">Mycena citricolor</name>
    <dbReference type="NCBI Taxonomy" id="2018698"/>
    <lineage>
        <taxon>Eukaryota</taxon>
        <taxon>Fungi</taxon>
        <taxon>Dikarya</taxon>
        <taxon>Basidiomycota</taxon>
        <taxon>Agaricomycotina</taxon>
        <taxon>Agaricomycetes</taxon>
        <taxon>Agaricomycetidae</taxon>
        <taxon>Agaricales</taxon>
        <taxon>Marasmiineae</taxon>
        <taxon>Mycenaceae</taxon>
        <taxon>Mycena</taxon>
    </lineage>
</organism>
<evidence type="ECO:0000259" key="6">
    <source>
        <dbReference type="Pfam" id="PF20152"/>
    </source>
</evidence>
<feature type="region of interest" description="Disordered" evidence="4">
    <location>
        <begin position="752"/>
        <end position="819"/>
    </location>
</feature>
<feature type="region of interest" description="Disordered" evidence="4">
    <location>
        <begin position="288"/>
        <end position="328"/>
    </location>
</feature>
<dbReference type="SMART" id="SM00541">
    <property type="entry name" value="FYRN"/>
    <property type="match status" value="1"/>
</dbReference>
<dbReference type="Pfam" id="PF20152">
    <property type="entry name" value="DUF6534"/>
    <property type="match status" value="1"/>
</dbReference>
<dbReference type="InterPro" id="IPR045339">
    <property type="entry name" value="DUF6534"/>
</dbReference>
<feature type="compositionally biased region" description="Basic and acidic residues" evidence="4">
    <location>
        <begin position="426"/>
        <end position="435"/>
    </location>
</feature>
<dbReference type="SMART" id="SM00542">
    <property type="entry name" value="FYRC"/>
    <property type="match status" value="1"/>
</dbReference>
<comment type="subcellular location">
    <subcellularLocation>
        <location evidence="1">Nucleus</location>
    </subcellularLocation>
</comment>
<reference evidence="7" key="1">
    <citation type="submission" date="2023-11" db="EMBL/GenBank/DDBJ databases">
        <authorList>
            <person name="De Vega J J."/>
            <person name="De Vega J J."/>
        </authorList>
    </citation>
    <scope>NUCLEOTIDE SEQUENCE</scope>
</reference>
<evidence type="ECO:0000256" key="5">
    <source>
        <dbReference type="SAM" id="Phobius"/>
    </source>
</evidence>
<feature type="transmembrane region" description="Helical" evidence="5">
    <location>
        <begin position="161"/>
        <end position="182"/>
    </location>
</feature>
<keyword evidence="2" id="KW-0539">Nucleus</keyword>
<protein>
    <recommendedName>
        <fullName evidence="6">DUF6534 domain-containing protein</fullName>
    </recommendedName>
</protein>
<feature type="transmembrane region" description="Helical" evidence="5">
    <location>
        <begin position="29"/>
        <end position="52"/>
    </location>
</feature>
<accession>A0AAD2I0R7</accession>
<evidence type="ECO:0000256" key="2">
    <source>
        <dbReference type="ARBA" id="ARBA00023242"/>
    </source>
</evidence>
<feature type="compositionally biased region" description="Low complexity" evidence="4">
    <location>
        <begin position="456"/>
        <end position="472"/>
    </location>
</feature>
<keyword evidence="5" id="KW-0812">Transmembrane</keyword>
<dbReference type="PANTHER" id="PTHR22715:SF0">
    <property type="entry name" value="TRANSFORMING GROWTH FACTOR BETA REGULATOR 1"/>
    <property type="match status" value="1"/>
</dbReference>